<dbReference type="GO" id="GO:0016747">
    <property type="term" value="F:acyltransferase activity, transferring groups other than amino-acyl groups"/>
    <property type="evidence" value="ECO:0007669"/>
    <property type="project" value="InterPro"/>
</dbReference>
<reference evidence="2 3" key="1">
    <citation type="submission" date="2018-09" db="EMBL/GenBank/DDBJ databases">
        <title>Paenibacillus aracenensis nov. sp. isolated from a cave in southern Spain.</title>
        <authorList>
            <person name="Jurado V."/>
            <person name="Gutierrez-Patricio S."/>
            <person name="Gonzalez-Pimentel J.L."/>
            <person name="Miller A.Z."/>
            <person name="Laiz L."/>
            <person name="Saiz-Jimenez C."/>
        </authorList>
    </citation>
    <scope>NUCLEOTIDE SEQUENCE [LARGE SCALE GENOMIC DNA]</scope>
    <source>
        <strain evidence="2 3">DSM 22867</strain>
    </source>
</reference>
<dbReference type="Gene3D" id="3.40.630.30">
    <property type="match status" value="1"/>
</dbReference>
<evidence type="ECO:0000313" key="3">
    <source>
        <dbReference type="Proteomes" id="UP000266482"/>
    </source>
</evidence>
<dbReference type="RefSeq" id="WP_119601958.1">
    <property type="nucleotide sequence ID" value="NZ_QXQA01000015.1"/>
</dbReference>
<proteinExistence type="predicted"/>
<dbReference type="InterPro" id="IPR000182">
    <property type="entry name" value="GNAT_dom"/>
</dbReference>
<dbReference type="Proteomes" id="UP000266482">
    <property type="component" value="Unassembled WGS sequence"/>
</dbReference>
<keyword evidence="3" id="KW-1185">Reference proteome</keyword>
<evidence type="ECO:0000259" key="1">
    <source>
        <dbReference type="PROSITE" id="PS51186"/>
    </source>
</evidence>
<gene>
    <name evidence="2" type="ORF">D3P08_20365</name>
</gene>
<dbReference type="EMBL" id="QXQA01000015">
    <property type="protein sequence ID" value="RIX50210.1"/>
    <property type="molecule type" value="Genomic_DNA"/>
</dbReference>
<comment type="caution">
    <text evidence="2">The sequence shown here is derived from an EMBL/GenBank/DDBJ whole genome shotgun (WGS) entry which is preliminary data.</text>
</comment>
<sequence>MNITFKTIKQSDSNVLHHLYNYYLYELSAYSMEDVTPEGKYIIEDISPYYLDPRLYPYLIMADKMIAGFILVTSPPYVSSGIDYSIQEMFILPKYRGKGVAREAALHIFKQHQGHYEIGMFQHNVKAVTFWSKLLSSLNIKAITETGDVRIAGNQLPTKSLRFFISGETIQSHVSNEIV</sequence>
<name>A0A3A1UY10_9BACL</name>
<dbReference type="CDD" id="cd04301">
    <property type="entry name" value="NAT_SF"/>
    <property type="match status" value="1"/>
</dbReference>
<evidence type="ECO:0000313" key="2">
    <source>
        <dbReference type="EMBL" id="RIX50210.1"/>
    </source>
</evidence>
<protein>
    <submittedName>
        <fullName evidence="2">GNAT family N-acetyltransferase</fullName>
    </submittedName>
</protein>
<dbReference type="InterPro" id="IPR016181">
    <property type="entry name" value="Acyl_CoA_acyltransferase"/>
</dbReference>
<dbReference type="OrthoDB" id="1902458at2"/>
<dbReference type="PROSITE" id="PS51186">
    <property type="entry name" value="GNAT"/>
    <property type="match status" value="1"/>
</dbReference>
<organism evidence="2 3">
    <name type="scientific">Paenibacillus nanensis</name>
    <dbReference type="NCBI Taxonomy" id="393251"/>
    <lineage>
        <taxon>Bacteria</taxon>
        <taxon>Bacillati</taxon>
        <taxon>Bacillota</taxon>
        <taxon>Bacilli</taxon>
        <taxon>Bacillales</taxon>
        <taxon>Paenibacillaceae</taxon>
        <taxon>Paenibacillus</taxon>
    </lineage>
</organism>
<dbReference type="Pfam" id="PF00583">
    <property type="entry name" value="Acetyltransf_1"/>
    <property type="match status" value="1"/>
</dbReference>
<keyword evidence="2" id="KW-0808">Transferase</keyword>
<dbReference type="SUPFAM" id="SSF55729">
    <property type="entry name" value="Acyl-CoA N-acyltransferases (Nat)"/>
    <property type="match status" value="1"/>
</dbReference>
<dbReference type="AlphaFoldDB" id="A0A3A1UY10"/>
<feature type="domain" description="N-acetyltransferase" evidence="1">
    <location>
        <begin position="3"/>
        <end position="179"/>
    </location>
</feature>
<accession>A0A3A1UY10</accession>